<dbReference type="EMBL" id="CAJQUM010000001">
    <property type="protein sequence ID" value="CAG4882284.1"/>
    <property type="molecule type" value="Genomic_DNA"/>
</dbReference>
<dbReference type="Proteomes" id="UP000742786">
    <property type="component" value="Unassembled WGS sequence"/>
</dbReference>
<keyword evidence="2" id="KW-1185">Reference proteome</keyword>
<evidence type="ECO:0000313" key="2">
    <source>
        <dbReference type="Proteomes" id="UP000742786"/>
    </source>
</evidence>
<protein>
    <submittedName>
        <fullName evidence="1">Anaerobic dehydrogenases, typically selenocysteine-containing</fullName>
    </submittedName>
</protein>
<organism evidence="1 2">
    <name type="scientific">Georgfuchsia toluolica</name>
    <dbReference type="NCBI Taxonomy" id="424218"/>
    <lineage>
        <taxon>Bacteria</taxon>
        <taxon>Pseudomonadati</taxon>
        <taxon>Pseudomonadota</taxon>
        <taxon>Betaproteobacteria</taxon>
        <taxon>Nitrosomonadales</taxon>
        <taxon>Sterolibacteriaceae</taxon>
        <taxon>Georgfuchsia</taxon>
    </lineage>
</organism>
<accession>A0A916J1I2</accession>
<dbReference type="AlphaFoldDB" id="A0A916J1I2"/>
<name>A0A916J1I2_9PROT</name>
<gene>
    <name evidence="1" type="ORF">GTOL_10166</name>
</gene>
<proteinExistence type="predicted"/>
<dbReference type="Pfam" id="PF06980">
    <property type="entry name" value="DUF1302"/>
    <property type="match status" value="1"/>
</dbReference>
<sequence length="544" mass="59155">MNTETRQSKLIGIALRPLTAAMLACGLIGSTYGFTINTDNPDITASWGNTLRYNIGVRTHKRDPVIANTMTNDESEYLHDKGDVVTNRLDLLTEFDFDYKKQIGFRVSAAAWDDVAFHNNVHTAPGLTNVGSYTNNQFSSYMKRYYRGISGEWLDAYVYGNFDLGSMPGNLKVGRNAVLWGEAISLSNHSVSYNQTPSDGRKAIANPGITAKEAARPIGQVYATLQLNPELVLAGQYYYEWEQNTAPEGGSYLGVADFIMRGPNRFCLSPAGPCLANAGLKKPDQSGDWGLSLRWKPDWLGDGTLGFYAREFAERNAWTNVSPPTGRYIFSFAEGTKLYGVSLSKNIGGVSVGAELLTRHNTALQAASTDANLQGPRGNTTHALINGQIQFGTTPVWSSAVLSAELAYAKLRSITSNEARFKKCVNGQNTSSGCSTNSNWVTALSFSPTWTAVSPGWDLTAAARLVYGLSGNTPVLSNSSGRERAGSYSLSLALDYNAQHNFALAYNGYLATYKANAAHTAIATSNGDQLQDRNWVSFTYQTSF</sequence>
<dbReference type="InterPro" id="IPR010727">
    <property type="entry name" value="DUF1302"/>
</dbReference>
<evidence type="ECO:0000313" key="1">
    <source>
        <dbReference type="EMBL" id="CAG4882284.1"/>
    </source>
</evidence>
<reference evidence="1" key="1">
    <citation type="submission" date="2021-04" db="EMBL/GenBank/DDBJ databases">
        <authorList>
            <person name="Hornung B."/>
        </authorList>
    </citation>
    <scope>NUCLEOTIDE SEQUENCE</scope>
    <source>
        <strain evidence="1">G5G6</strain>
    </source>
</reference>
<dbReference type="RefSeq" id="WP_220634373.1">
    <property type="nucleotide sequence ID" value="NZ_CAJQUM010000001.1"/>
</dbReference>
<comment type="caution">
    <text evidence="1">The sequence shown here is derived from an EMBL/GenBank/DDBJ whole genome shotgun (WGS) entry which is preliminary data.</text>
</comment>